<dbReference type="Proteomes" id="UP000434276">
    <property type="component" value="Unassembled WGS sequence"/>
</dbReference>
<evidence type="ECO:0000256" key="2">
    <source>
        <dbReference type="SAM" id="MobiDB-lite"/>
    </source>
</evidence>
<reference evidence="4 5" key="1">
    <citation type="submission" date="2019-12" db="EMBL/GenBank/DDBJ databases">
        <authorList>
            <person name="Jiao W.-B."/>
            <person name="Schneeberger K."/>
        </authorList>
    </citation>
    <scope>NUCLEOTIDE SEQUENCE [LARGE SCALE GENOMIC DNA]</scope>
    <source>
        <strain evidence="5">cv. C24</strain>
    </source>
</reference>
<evidence type="ECO:0000313" key="4">
    <source>
        <dbReference type="EMBL" id="CAA0405264.1"/>
    </source>
</evidence>
<dbReference type="PROSITE" id="PS50158">
    <property type="entry name" value="ZF_CCHC"/>
    <property type="match status" value="1"/>
</dbReference>
<dbReference type="EMBL" id="CACSHJ010000096">
    <property type="protein sequence ID" value="CAA0405264.1"/>
    <property type="molecule type" value="Genomic_DNA"/>
</dbReference>
<keyword evidence="1" id="KW-0479">Metal-binding</keyword>
<dbReference type="SUPFAM" id="SSF57756">
    <property type="entry name" value="Retrovirus zinc finger-like domains"/>
    <property type="match status" value="1"/>
</dbReference>
<feature type="compositionally biased region" description="Polar residues" evidence="2">
    <location>
        <begin position="411"/>
        <end position="420"/>
    </location>
</feature>
<dbReference type="GO" id="GO:0003676">
    <property type="term" value="F:nucleic acid binding"/>
    <property type="evidence" value="ECO:0007669"/>
    <property type="project" value="InterPro"/>
</dbReference>
<dbReference type="InterPro" id="IPR036875">
    <property type="entry name" value="Znf_CCHC_sf"/>
</dbReference>
<organism evidence="4 5">
    <name type="scientific">Arabidopsis thaliana</name>
    <name type="common">Mouse-ear cress</name>
    <dbReference type="NCBI Taxonomy" id="3702"/>
    <lineage>
        <taxon>Eukaryota</taxon>
        <taxon>Viridiplantae</taxon>
        <taxon>Streptophyta</taxon>
        <taxon>Embryophyta</taxon>
        <taxon>Tracheophyta</taxon>
        <taxon>Spermatophyta</taxon>
        <taxon>Magnoliopsida</taxon>
        <taxon>eudicotyledons</taxon>
        <taxon>Gunneridae</taxon>
        <taxon>Pentapetalae</taxon>
        <taxon>rosids</taxon>
        <taxon>malvids</taxon>
        <taxon>Brassicales</taxon>
        <taxon>Brassicaceae</taxon>
        <taxon>Camelineae</taxon>
        <taxon>Arabidopsis</taxon>
    </lineage>
</organism>
<protein>
    <recommendedName>
        <fullName evidence="3">CCHC-type domain-containing protein</fullName>
    </recommendedName>
</protein>
<dbReference type="InterPro" id="IPR001878">
    <property type="entry name" value="Znf_CCHC"/>
</dbReference>
<dbReference type="ExpressionAtlas" id="A0A5S9YA73">
    <property type="expression patterns" value="differential"/>
</dbReference>
<gene>
    <name evidence="4" type="ORF">C24_LOCUS23421</name>
</gene>
<feature type="domain" description="CCHC-type" evidence="3">
    <location>
        <begin position="369"/>
        <end position="385"/>
    </location>
</feature>
<proteinExistence type="predicted"/>
<feature type="compositionally biased region" description="Basic residues" evidence="2">
    <location>
        <begin position="434"/>
        <end position="446"/>
    </location>
</feature>
<sequence length="465" mass="50000">MCLLLVIPQLKLCVASLSFLLTLFLSAIPVLKNSSTVVSDHLPASSVPISSVATPVLENSSTVVSDQLPVLSVPISSVASPVLEISSTLATAGIPEHFVPILFMPTPVSETSSIVITASILGSSPVAGANLQINNSLGHTSVKSYAEVSQSSNSDRPWATKFKDSLRNLKQMDPPSFLEDGTPVVVALPSILLKTAAMWKGHLVAQFHGLCSSSTTIFTDLHPIWGKFGNITVRIISETAALIFIPSTATRKWVVDIGFWQPGNCSCTVYPWSPNGPLELEELQFAPTLAVLKNVPPQFYSLEEISVIASGIGEPLHTKKSWLDPINIGVPKVKVIIKLDSTLPTTVVVRDIQGNTTRVSVEYPRPPPKCLNCGRYGHLLSRCPKSLLKKSPFKAGKPAGSREVSHPSIVLPTTDSSSLAANGVEDPSRSTNAKPKRRRSRSKKRASSLPPKIDPSTFIDKEKRS</sequence>
<evidence type="ECO:0000256" key="1">
    <source>
        <dbReference type="PROSITE-ProRule" id="PRU00047"/>
    </source>
</evidence>
<keyword evidence="1" id="KW-0863">Zinc-finger</keyword>
<dbReference type="PANTHER" id="PTHR31286">
    <property type="entry name" value="GLYCINE-RICH CELL WALL STRUCTURAL PROTEIN 1.8-LIKE"/>
    <property type="match status" value="1"/>
</dbReference>
<evidence type="ECO:0000313" key="5">
    <source>
        <dbReference type="Proteomes" id="UP000434276"/>
    </source>
</evidence>
<evidence type="ECO:0000259" key="3">
    <source>
        <dbReference type="PROSITE" id="PS50158"/>
    </source>
</evidence>
<dbReference type="OrthoDB" id="1112099at2759"/>
<name>A0A5S9YA73_ARATH</name>
<feature type="region of interest" description="Disordered" evidence="2">
    <location>
        <begin position="392"/>
        <end position="465"/>
    </location>
</feature>
<dbReference type="GO" id="GO:0008270">
    <property type="term" value="F:zinc ion binding"/>
    <property type="evidence" value="ECO:0007669"/>
    <property type="project" value="UniProtKB-KW"/>
</dbReference>
<dbReference type="AlphaFoldDB" id="A0A5S9YA73"/>
<dbReference type="PANTHER" id="PTHR31286:SF181">
    <property type="entry name" value="ZINC KNUCKLE (CCHC-TYPE) FAMILY PROTEIN"/>
    <property type="match status" value="1"/>
</dbReference>
<keyword evidence="1" id="KW-0862">Zinc</keyword>
<dbReference type="InterPro" id="IPR040256">
    <property type="entry name" value="At4g02000-like"/>
</dbReference>
<accession>A0A5S9YA73</accession>